<comment type="caution">
    <text evidence="1">The sequence shown here is derived from an EMBL/GenBank/DDBJ whole genome shotgun (WGS) entry which is preliminary data.</text>
</comment>
<organism evidence="1 2">
    <name type="scientific">Austropuccinia psidii MF-1</name>
    <dbReference type="NCBI Taxonomy" id="1389203"/>
    <lineage>
        <taxon>Eukaryota</taxon>
        <taxon>Fungi</taxon>
        <taxon>Dikarya</taxon>
        <taxon>Basidiomycota</taxon>
        <taxon>Pucciniomycotina</taxon>
        <taxon>Pucciniomycetes</taxon>
        <taxon>Pucciniales</taxon>
        <taxon>Sphaerophragmiaceae</taxon>
        <taxon>Austropuccinia</taxon>
    </lineage>
</organism>
<protein>
    <submittedName>
        <fullName evidence="1">Uncharacterized protein</fullName>
    </submittedName>
</protein>
<reference evidence="1" key="1">
    <citation type="submission" date="2021-03" db="EMBL/GenBank/DDBJ databases">
        <title>Draft genome sequence of rust myrtle Austropuccinia psidii MF-1, a brazilian biotype.</title>
        <authorList>
            <person name="Quecine M.C."/>
            <person name="Pachon D.M.R."/>
            <person name="Bonatelli M.L."/>
            <person name="Correr F.H."/>
            <person name="Franceschini L.M."/>
            <person name="Leite T.F."/>
            <person name="Margarido G.R.A."/>
            <person name="Almeida C.A."/>
            <person name="Ferrarezi J.A."/>
            <person name="Labate C.A."/>
        </authorList>
    </citation>
    <scope>NUCLEOTIDE SEQUENCE</scope>
    <source>
        <strain evidence="1">MF-1</strain>
    </source>
</reference>
<evidence type="ECO:0000313" key="1">
    <source>
        <dbReference type="EMBL" id="MBW0515675.1"/>
    </source>
</evidence>
<name>A0A9Q3EAM9_9BASI</name>
<evidence type="ECO:0000313" key="2">
    <source>
        <dbReference type="Proteomes" id="UP000765509"/>
    </source>
</evidence>
<accession>A0A9Q3EAM9</accession>
<proteinExistence type="predicted"/>
<gene>
    <name evidence="1" type="ORF">O181_055390</name>
</gene>
<sequence>MPTLHTQIPMPIQDPDASNVKSCPVNPYAGAASPQFQKFLMLVQAPNTSHTNPYACTGYQIFKLLTPWEPPDSSKTSLRLCRLLTLQMQILMLVQVPNSSNKCLCQGRLPIIQTQILTLVQVPSNSNAHPYACTGSQQFRKFLTLGQPPDNSKNSLHG</sequence>
<keyword evidence="2" id="KW-1185">Reference proteome</keyword>
<dbReference type="Proteomes" id="UP000765509">
    <property type="component" value="Unassembled WGS sequence"/>
</dbReference>
<dbReference type="AlphaFoldDB" id="A0A9Q3EAM9"/>
<dbReference type="EMBL" id="AVOT02024771">
    <property type="protein sequence ID" value="MBW0515675.1"/>
    <property type="molecule type" value="Genomic_DNA"/>
</dbReference>